<keyword evidence="3" id="KW-1185">Reference proteome</keyword>
<feature type="transmembrane region" description="Helical" evidence="1">
    <location>
        <begin position="49"/>
        <end position="67"/>
    </location>
</feature>
<comment type="caution">
    <text evidence="2">The sequence shown here is derived from an EMBL/GenBank/DDBJ whole genome shotgun (WGS) entry which is preliminary data.</text>
</comment>
<dbReference type="EMBL" id="BMIL01000007">
    <property type="protein sequence ID" value="GGC68480.1"/>
    <property type="molecule type" value="Genomic_DNA"/>
</dbReference>
<reference evidence="2" key="1">
    <citation type="journal article" date="2014" name="Int. J. Syst. Evol. Microbiol.">
        <title>Complete genome sequence of Corynebacterium casei LMG S-19264T (=DSM 44701T), isolated from a smear-ripened cheese.</title>
        <authorList>
            <consortium name="US DOE Joint Genome Institute (JGI-PGF)"/>
            <person name="Walter F."/>
            <person name="Albersmeier A."/>
            <person name="Kalinowski J."/>
            <person name="Ruckert C."/>
        </authorList>
    </citation>
    <scope>NUCLEOTIDE SEQUENCE</scope>
    <source>
        <strain evidence="2">CGMCC 1.15343</strain>
    </source>
</reference>
<evidence type="ECO:0000313" key="3">
    <source>
        <dbReference type="Proteomes" id="UP000651668"/>
    </source>
</evidence>
<dbReference type="Proteomes" id="UP000651668">
    <property type="component" value="Unassembled WGS sequence"/>
</dbReference>
<proteinExistence type="predicted"/>
<dbReference type="AlphaFoldDB" id="A0A916UDP5"/>
<dbReference type="RefSeq" id="WP_188626993.1">
    <property type="nucleotide sequence ID" value="NZ_BMIL01000007.1"/>
</dbReference>
<evidence type="ECO:0000256" key="1">
    <source>
        <dbReference type="SAM" id="Phobius"/>
    </source>
</evidence>
<keyword evidence="1" id="KW-1133">Transmembrane helix</keyword>
<reference evidence="2" key="2">
    <citation type="submission" date="2020-09" db="EMBL/GenBank/DDBJ databases">
        <authorList>
            <person name="Sun Q."/>
            <person name="Zhou Y."/>
        </authorList>
    </citation>
    <scope>NUCLEOTIDE SEQUENCE</scope>
    <source>
        <strain evidence="2">CGMCC 1.15343</strain>
    </source>
</reference>
<keyword evidence="1" id="KW-0812">Transmembrane</keyword>
<accession>A0A916UDP5</accession>
<gene>
    <name evidence="2" type="ORF">GCM10011387_22370</name>
</gene>
<organism evidence="2 3">
    <name type="scientific">Pedobacter quisquiliarum</name>
    <dbReference type="NCBI Taxonomy" id="1834438"/>
    <lineage>
        <taxon>Bacteria</taxon>
        <taxon>Pseudomonadati</taxon>
        <taxon>Bacteroidota</taxon>
        <taxon>Sphingobacteriia</taxon>
        <taxon>Sphingobacteriales</taxon>
        <taxon>Sphingobacteriaceae</taxon>
        <taxon>Pedobacter</taxon>
    </lineage>
</organism>
<name>A0A916UDP5_9SPHI</name>
<evidence type="ECO:0000313" key="2">
    <source>
        <dbReference type="EMBL" id="GGC68480.1"/>
    </source>
</evidence>
<sequence length="107" mass="13443">MKYWTVTFSRLPADAMAIYPLMIFKKRALKESHVIINHEMVHFRQQLELLVIFFYLLYFLHYLINLIKFRNHRRAYFEICFEKEAYANERNFEYLKQRTPYAWLKYF</sequence>
<protein>
    <submittedName>
        <fullName evidence="2">Uncharacterized protein</fullName>
    </submittedName>
</protein>
<keyword evidence="1" id="KW-0472">Membrane</keyword>